<gene>
    <name evidence="1" type="ORF">D5086_025520</name>
</gene>
<keyword evidence="2" id="KW-1185">Reference proteome</keyword>
<dbReference type="Proteomes" id="UP000309997">
    <property type="component" value="Unassembled WGS sequence"/>
</dbReference>
<accession>A0ACC4AZD8</accession>
<comment type="caution">
    <text evidence="1">The sequence shown here is derived from an EMBL/GenBank/DDBJ whole genome shotgun (WGS) entry which is preliminary data.</text>
</comment>
<evidence type="ECO:0000313" key="2">
    <source>
        <dbReference type="Proteomes" id="UP000309997"/>
    </source>
</evidence>
<organism evidence="1 2">
    <name type="scientific">Populus alba</name>
    <name type="common">White poplar</name>
    <dbReference type="NCBI Taxonomy" id="43335"/>
    <lineage>
        <taxon>Eukaryota</taxon>
        <taxon>Viridiplantae</taxon>
        <taxon>Streptophyta</taxon>
        <taxon>Embryophyta</taxon>
        <taxon>Tracheophyta</taxon>
        <taxon>Spermatophyta</taxon>
        <taxon>Magnoliopsida</taxon>
        <taxon>eudicotyledons</taxon>
        <taxon>Gunneridae</taxon>
        <taxon>Pentapetalae</taxon>
        <taxon>rosids</taxon>
        <taxon>fabids</taxon>
        <taxon>Malpighiales</taxon>
        <taxon>Salicaceae</taxon>
        <taxon>Saliceae</taxon>
        <taxon>Populus</taxon>
    </lineage>
</organism>
<sequence>MISAKEKLLLANLIEEERLLRRKDGYWLKQLRRRVAAVVERRLPNDNRSSDTKLVMITATEYYCSLII</sequence>
<protein>
    <submittedName>
        <fullName evidence="1">Uncharacterized protein</fullName>
    </submittedName>
</protein>
<reference evidence="1 2" key="1">
    <citation type="journal article" date="2024" name="Plant Biotechnol. J.">
        <title>Genome and CRISPR/Cas9 system of a widespread forest tree (Populus alba) in the world.</title>
        <authorList>
            <person name="Liu Y.J."/>
            <person name="Jiang P.F."/>
            <person name="Han X.M."/>
            <person name="Li X.Y."/>
            <person name="Wang H.M."/>
            <person name="Wang Y.J."/>
            <person name="Wang X.X."/>
            <person name="Zeng Q.Y."/>
        </authorList>
    </citation>
    <scope>NUCLEOTIDE SEQUENCE [LARGE SCALE GENOMIC DNA]</scope>
    <source>
        <strain evidence="2">cv. PAL-ZL1</strain>
    </source>
</reference>
<proteinExistence type="predicted"/>
<name>A0ACC4AZD8_POPAL</name>
<dbReference type="EMBL" id="RCHU02000014">
    <property type="protein sequence ID" value="KAL3571616.1"/>
    <property type="molecule type" value="Genomic_DNA"/>
</dbReference>
<evidence type="ECO:0000313" key="1">
    <source>
        <dbReference type="EMBL" id="KAL3571616.1"/>
    </source>
</evidence>